<feature type="domain" description="Calcineurin-like phosphoesterase" evidence="1">
    <location>
        <begin position="16"/>
        <end position="200"/>
    </location>
</feature>
<reference evidence="3" key="1">
    <citation type="submission" date="2015-10" db="EMBL/GenBank/DDBJ databases">
        <title>Complete Genome Sequence of Aeromonas schubertii strain WL1483.</title>
        <authorList>
            <person name="Liu L."/>
        </authorList>
    </citation>
    <scope>NUCLEOTIDE SEQUENCE [LARGE SCALE GENOMIC DNA]</scope>
    <source>
        <strain evidence="3">WL1483</strain>
    </source>
</reference>
<evidence type="ECO:0000313" key="3">
    <source>
        <dbReference type="Proteomes" id="UP000058114"/>
    </source>
</evidence>
<dbReference type="InterPro" id="IPR029052">
    <property type="entry name" value="Metallo-depent_PP-like"/>
</dbReference>
<dbReference type="EMBL" id="CP013067">
    <property type="protein sequence ID" value="ALP41731.1"/>
    <property type="molecule type" value="Genomic_DNA"/>
</dbReference>
<reference evidence="2 3" key="2">
    <citation type="journal article" date="2016" name="Genome Announc.">
        <title>Complete Genome Sequence of the Highly Virulent Aeromonas schubertii Strain WL1483, Isolated from Diseased Snakehead Fish (Channa argus) in China.</title>
        <authorList>
            <person name="Liu L."/>
            <person name="Li N."/>
            <person name="Zhang D."/>
            <person name="Fu X."/>
            <person name="Shi C."/>
            <person name="Lin Q."/>
            <person name="Hao G."/>
        </authorList>
    </citation>
    <scope>NUCLEOTIDE SEQUENCE [LARGE SCALE GENOMIC DNA]</scope>
    <source>
        <strain evidence="2 3">WL1483</strain>
    </source>
</reference>
<dbReference type="SUPFAM" id="SSF56300">
    <property type="entry name" value="Metallo-dependent phosphatases"/>
    <property type="match status" value="1"/>
</dbReference>
<protein>
    <submittedName>
        <fullName evidence="2">Metallophosphoesterase</fullName>
    </submittedName>
</protein>
<dbReference type="PATRIC" id="fig|652.5.peg.3920"/>
<dbReference type="PANTHER" id="PTHR42850">
    <property type="entry name" value="METALLOPHOSPHOESTERASE"/>
    <property type="match status" value="1"/>
</dbReference>
<dbReference type="InterPro" id="IPR004843">
    <property type="entry name" value="Calcineurin-like_PHP"/>
</dbReference>
<dbReference type="GO" id="GO:0008803">
    <property type="term" value="F:bis(5'-nucleosyl)-tetraphosphatase (symmetrical) activity"/>
    <property type="evidence" value="ECO:0007669"/>
    <property type="project" value="TreeGrafter"/>
</dbReference>
<accession>A0A0S2SJ74</accession>
<dbReference type="RefSeq" id="WP_060587598.1">
    <property type="nucleotide sequence ID" value="NZ_CP013067.1"/>
</dbReference>
<evidence type="ECO:0000259" key="1">
    <source>
        <dbReference type="Pfam" id="PF00149"/>
    </source>
</evidence>
<dbReference type="PANTHER" id="PTHR42850:SF10">
    <property type="entry name" value="SERINE_THREONINE-PROTEIN PHOSPHATASE 1"/>
    <property type="match status" value="1"/>
</dbReference>
<dbReference type="Proteomes" id="UP000058114">
    <property type="component" value="Chromosome"/>
</dbReference>
<dbReference type="GO" id="GO:0110154">
    <property type="term" value="P:RNA decapping"/>
    <property type="evidence" value="ECO:0007669"/>
    <property type="project" value="TreeGrafter"/>
</dbReference>
<dbReference type="KEGG" id="asr:WL1483_2312"/>
<dbReference type="GO" id="GO:0016791">
    <property type="term" value="F:phosphatase activity"/>
    <property type="evidence" value="ECO:0007669"/>
    <property type="project" value="TreeGrafter"/>
</dbReference>
<name>A0A0S2SJ74_9GAMM</name>
<sequence>MTEPNHPHQTLKVDGRAWFMGDLHGCFSLLREKLADAGFNPGRGDMLIGVGDLIDRGPDSLACLSLLERPWFRTVLGNHEAMMLGALQGSEEEWLRWRRNGGEWFDRLNAEQQQQARRFLPRLAALPLALTVETSRGARIGVVHADPGSNDWNDLDETFCLQHRRTLLWERGRLMGWQLGGQHPEEVSGIDRVVMGHTPLRDSRWLRLGNLCWLDTGATYNGELTLVSDLTLLG</sequence>
<dbReference type="Gene3D" id="3.60.21.10">
    <property type="match status" value="1"/>
</dbReference>
<organism evidence="2 3">
    <name type="scientific">Aeromonas schubertii</name>
    <dbReference type="NCBI Taxonomy" id="652"/>
    <lineage>
        <taxon>Bacteria</taxon>
        <taxon>Pseudomonadati</taxon>
        <taxon>Pseudomonadota</taxon>
        <taxon>Gammaproteobacteria</taxon>
        <taxon>Aeromonadales</taxon>
        <taxon>Aeromonadaceae</taxon>
        <taxon>Aeromonas</taxon>
    </lineage>
</organism>
<evidence type="ECO:0000313" key="2">
    <source>
        <dbReference type="EMBL" id="ALP41731.1"/>
    </source>
</evidence>
<dbReference type="GO" id="GO:0005737">
    <property type="term" value="C:cytoplasm"/>
    <property type="evidence" value="ECO:0007669"/>
    <property type="project" value="TreeGrafter"/>
</dbReference>
<dbReference type="AlphaFoldDB" id="A0A0S2SJ74"/>
<proteinExistence type="predicted"/>
<dbReference type="Pfam" id="PF00149">
    <property type="entry name" value="Metallophos"/>
    <property type="match status" value="1"/>
</dbReference>
<gene>
    <name evidence="2" type="primary">pphA</name>
    <name evidence="2" type="ORF">WL1483_2312</name>
</gene>
<dbReference type="InterPro" id="IPR050126">
    <property type="entry name" value="Ap4A_hydrolase"/>
</dbReference>